<evidence type="ECO:0000313" key="4">
    <source>
        <dbReference type="Proteomes" id="UP000243753"/>
    </source>
</evidence>
<proteinExistence type="predicted"/>
<reference evidence="2" key="1">
    <citation type="journal article" date="2017" name="Genome Announc.">
        <title>Twelve Complete Reference Genomes of Clinical Isolates in the Capnocytophaga Genus.</title>
        <authorList>
            <person name="Villarma A."/>
            <person name="Gulvik C.A."/>
            <person name="Rowe L.A."/>
            <person name="Sheth M."/>
            <person name="Juieng P."/>
            <person name="Nicholson A.C."/>
            <person name="Loparev V.N."/>
            <person name="McQuiston J.R."/>
        </authorList>
    </citation>
    <scope>NUCLEOTIDE SEQUENCE</scope>
    <source>
        <strain evidence="2">H3936</strain>
    </source>
</reference>
<protein>
    <recommendedName>
        <fullName evidence="5">Polysaccharide biosynthesis protein</fullName>
    </recommendedName>
</protein>
<organism evidence="3">
    <name type="scientific">Capnocytophaga canimorsus</name>
    <dbReference type="NCBI Taxonomy" id="28188"/>
    <lineage>
        <taxon>Bacteria</taxon>
        <taxon>Pseudomonadati</taxon>
        <taxon>Bacteroidota</taxon>
        <taxon>Flavobacteriia</taxon>
        <taxon>Flavobacteriales</taxon>
        <taxon>Flavobacteriaceae</taxon>
        <taxon>Capnocytophaga</taxon>
    </lineage>
</organism>
<sequence length="62" mass="7161">MSTNNTIAKNTFFLYIRMLFNMGVALYISRVVLRTLGKEDFGIYIFVVAGIVILFSFEKEIM</sequence>
<feature type="transmembrane region" description="Helical" evidence="1">
    <location>
        <begin position="41"/>
        <end position="57"/>
    </location>
</feature>
<reference evidence="4" key="4">
    <citation type="submission" date="2017-06" db="EMBL/GenBank/DDBJ databases">
        <title>Capnocytophaga spp. assemblies.</title>
        <authorList>
            <person name="Gulvik C.A."/>
        </authorList>
    </citation>
    <scope>NUCLEOTIDE SEQUENCE [LARGE SCALE GENOMIC DNA]</scope>
    <source>
        <strain evidence="4">H3936</strain>
    </source>
</reference>
<reference evidence="3" key="2">
    <citation type="submission" date="2017-04" db="EMBL/GenBank/DDBJ databases">
        <title>Identification of virulent Capnocytophaga canimorsus isolates by capsular typing.</title>
        <authorList>
            <person name="Hess E.H."/>
            <person name="Renzi F.R."/>
            <person name="Koudad D.K."/>
            <person name="Dol M.D."/>
            <person name="Cornelis G.R.C."/>
        </authorList>
    </citation>
    <scope>NUCLEOTIDE SEQUENCE</scope>
    <source>
        <strain evidence="3">CC4</strain>
    </source>
</reference>
<evidence type="ECO:0000256" key="1">
    <source>
        <dbReference type="SAM" id="Phobius"/>
    </source>
</evidence>
<feature type="transmembrane region" description="Helical" evidence="1">
    <location>
        <begin position="12"/>
        <end position="29"/>
    </location>
</feature>
<keyword evidence="1" id="KW-1133">Transmembrane helix</keyword>
<keyword evidence="1" id="KW-0472">Membrane</keyword>
<evidence type="ECO:0008006" key="5">
    <source>
        <dbReference type="Google" id="ProtNLM"/>
    </source>
</evidence>
<evidence type="ECO:0000313" key="2">
    <source>
        <dbReference type="EMBL" id="ATA94029.1"/>
    </source>
</evidence>
<accession>A0A1X7BZ96</accession>
<dbReference type="EMBL" id="LT838812">
    <property type="protein sequence ID" value="SMD29008.1"/>
    <property type="molecule type" value="Genomic_DNA"/>
</dbReference>
<keyword evidence="1" id="KW-0812">Transmembrane</keyword>
<evidence type="ECO:0000313" key="3">
    <source>
        <dbReference type="EMBL" id="SMD29008.1"/>
    </source>
</evidence>
<reference evidence="3" key="3">
    <citation type="submission" date="2017-04" db="EMBL/GenBank/DDBJ databases">
        <authorList>
            <person name="Afonso C.L."/>
            <person name="Miller P.J."/>
            <person name="Scott M.A."/>
            <person name="Spackman E."/>
            <person name="Goraichik I."/>
            <person name="Dimitrov K.M."/>
            <person name="Suarez D.L."/>
            <person name="Swayne D.E."/>
        </authorList>
    </citation>
    <scope>NUCLEOTIDE SEQUENCE</scope>
    <source>
        <strain evidence="3">CC4</strain>
    </source>
</reference>
<dbReference type="EMBL" id="CP022389">
    <property type="protein sequence ID" value="ATA94029.1"/>
    <property type="molecule type" value="Genomic_DNA"/>
</dbReference>
<dbReference type="AlphaFoldDB" id="A0A1X7BZ96"/>
<dbReference type="Proteomes" id="UP000243753">
    <property type="component" value="Chromosome"/>
</dbReference>
<name>A0A1X7BZ96_9FLAO</name>
<gene>
    <name evidence="3" type="ORF">CC4__530057</name>
    <name evidence="2" type="ORF">CGC54_06645</name>
</gene>